<comment type="similarity">
    <text evidence="10">Belongs to the methylthiotransferase family. RimO subfamily.</text>
</comment>
<dbReference type="Pfam" id="PF00919">
    <property type="entry name" value="UPF0004"/>
    <property type="match status" value="1"/>
</dbReference>
<dbReference type="GO" id="GO:0005829">
    <property type="term" value="C:cytosol"/>
    <property type="evidence" value="ECO:0007669"/>
    <property type="project" value="TreeGrafter"/>
</dbReference>
<comment type="catalytic activity">
    <reaction evidence="9">
        <text>N(6)-dimethylallyladenosine(37) in tRNA + (sulfur carrier)-SH + AH2 + 2 S-adenosyl-L-methionine = 2-methylsulfanyl-N(6)-dimethylallyladenosine(37) in tRNA + (sulfur carrier)-H + 5'-deoxyadenosine + L-methionine + A + S-adenosyl-L-homocysteine + 2 H(+)</text>
        <dbReference type="Rhea" id="RHEA:37067"/>
        <dbReference type="Rhea" id="RHEA-COMP:10375"/>
        <dbReference type="Rhea" id="RHEA-COMP:10376"/>
        <dbReference type="Rhea" id="RHEA-COMP:14737"/>
        <dbReference type="Rhea" id="RHEA-COMP:14739"/>
        <dbReference type="ChEBI" id="CHEBI:13193"/>
        <dbReference type="ChEBI" id="CHEBI:15378"/>
        <dbReference type="ChEBI" id="CHEBI:17319"/>
        <dbReference type="ChEBI" id="CHEBI:17499"/>
        <dbReference type="ChEBI" id="CHEBI:29917"/>
        <dbReference type="ChEBI" id="CHEBI:57844"/>
        <dbReference type="ChEBI" id="CHEBI:57856"/>
        <dbReference type="ChEBI" id="CHEBI:59789"/>
        <dbReference type="ChEBI" id="CHEBI:64428"/>
        <dbReference type="ChEBI" id="CHEBI:74415"/>
        <dbReference type="ChEBI" id="CHEBI:74417"/>
        <dbReference type="EC" id="2.8.4.3"/>
    </reaction>
</comment>
<keyword evidence="15" id="KW-1185">Reference proteome</keyword>
<dbReference type="PROSITE" id="PS50926">
    <property type="entry name" value="TRAM"/>
    <property type="match status" value="1"/>
</dbReference>
<keyword evidence="6 10" id="KW-0479">Metal-binding</keyword>
<dbReference type="FunFam" id="3.80.30.20:FF:000001">
    <property type="entry name" value="tRNA-2-methylthio-N(6)-dimethylallyladenosine synthase 2"/>
    <property type="match status" value="1"/>
</dbReference>
<proteinExistence type="inferred from homology"/>
<dbReference type="InterPro" id="IPR005839">
    <property type="entry name" value="Methylthiotransferase"/>
</dbReference>
<dbReference type="STRING" id="1527.SAMN04489757_103172"/>
<evidence type="ECO:0000256" key="4">
    <source>
        <dbReference type="ARBA" id="ARBA00022679"/>
    </source>
</evidence>
<dbReference type="SFLD" id="SFLDS00029">
    <property type="entry name" value="Radical_SAM"/>
    <property type="match status" value="1"/>
</dbReference>
<feature type="binding site" evidence="10">
    <location>
        <position position="161"/>
    </location>
    <ligand>
        <name>[4Fe-4S] cluster</name>
        <dbReference type="ChEBI" id="CHEBI:49883"/>
        <label>2</label>
        <note>4Fe-4S-S-AdoMet</note>
    </ligand>
</feature>
<keyword evidence="14" id="KW-0687">Ribonucleoprotein</keyword>
<evidence type="ECO:0000256" key="6">
    <source>
        <dbReference type="ARBA" id="ARBA00022723"/>
    </source>
</evidence>
<dbReference type="PROSITE" id="PS01278">
    <property type="entry name" value="MTTASE_RADICAL"/>
    <property type="match status" value="1"/>
</dbReference>
<dbReference type="GO" id="GO:0046872">
    <property type="term" value="F:metal ion binding"/>
    <property type="evidence" value="ECO:0007669"/>
    <property type="project" value="UniProtKB-KW"/>
</dbReference>
<keyword evidence="14" id="KW-0689">Ribosomal protein</keyword>
<dbReference type="AlphaFoldDB" id="A0A1I5CPC8"/>
<keyword evidence="2 10" id="KW-0004">4Fe-4S</keyword>
<evidence type="ECO:0000256" key="3">
    <source>
        <dbReference type="ARBA" id="ARBA00022490"/>
    </source>
</evidence>
<dbReference type="NCBIfam" id="TIGR01125">
    <property type="entry name" value="30S ribosomal protein S12 methylthiotransferase RimO"/>
    <property type="match status" value="1"/>
</dbReference>
<evidence type="ECO:0000256" key="2">
    <source>
        <dbReference type="ARBA" id="ARBA00022485"/>
    </source>
</evidence>
<dbReference type="PANTHER" id="PTHR43837:SF1">
    <property type="entry name" value="RIBOSOMAL PROTEIN US12 METHYLTHIOTRANSFERASE RIMO"/>
    <property type="match status" value="1"/>
</dbReference>
<dbReference type="SFLD" id="SFLDF00274">
    <property type="entry name" value="ribosomal_protein_S12_methylth"/>
    <property type="match status" value="1"/>
</dbReference>
<dbReference type="GO" id="GO:0103039">
    <property type="term" value="F:protein methylthiotransferase activity"/>
    <property type="evidence" value="ECO:0007669"/>
    <property type="project" value="UniProtKB-EC"/>
</dbReference>
<dbReference type="Proteomes" id="UP000198806">
    <property type="component" value="Unassembled WGS sequence"/>
</dbReference>
<comment type="catalytic activity">
    <reaction evidence="10">
        <text>L-aspartate(89)-[ribosomal protein uS12]-hydrogen + (sulfur carrier)-SH + AH2 + 2 S-adenosyl-L-methionine = 3-methylsulfanyl-L-aspartate(89)-[ribosomal protein uS12]-hydrogen + (sulfur carrier)-H + 5'-deoxyadenosine + L-methionine + A + S-adenosyl-L-homocysteine + 2 H(+)</text>
        <dbReference type="Rhea" id="RHEA:37087"/>
        <dbReference type="Rhea" id="RHEA-COMP:10460"/>
        <dbReference type="Rhea" id="RHEA-COMP:10461"/>
        <dbReference type="Rhea" id="RHEA-COMP:14737"/>
        <dbReference type="Rhea" id="RHEA-COMP:14739"/>
        <dbReference type="ChEBI" id="CHEBI:13193"/>
        <dbReference type="ChEBI" id="CHEBI:15378"/>
        <dbReference type="ChEBI" id="CHEBI:17319"/>
        <dbReference type="ChEBI" id="CHEBI:17499"/>
        <dbReference type="ChEBI" id="CHEBI:29917"/>
        <dbReference type="ChEBI" id="CHEBI:29961"/>
        <dbReference type="ChEBI" id="CHEBI:57844"/>
        <dbReference type="ChEBI" id="CHEBI:57856"/>
        <dbReference type="ChEBI" id="CHEBI:59789"/>
        <dbReference type="ChEBI" id="CHEBI:64428"/>
        <dbReference type="ChEBI" id="CHEBI:73599"/>
        <dbReference type="EC" id="2.8.4.4"/>
    </reaction>
</comment>
<feature type="domain" description="Radical SAM core" evidence="13">
    <location>
        <begin position="140"/>
        <end position="370"/>
    </location>
</feature>
<comment type="cofactor">
    <cofactor evidence="10">
        <name>[4Fe-4S] cluster</name>
        <dbReference type="ChEBI" id="CHEBI:49883"/>
    </cofactor>
    <text evidence="10">Binds 2 [4Fe-4S] clusters. One cluster is coordinated with 3 cysteines and an exchangeable S-adenosyl-L-methionine.</text>
</comment>
<evidence type="ECO:0000313" key="15">
    <source>
        <dbReference type="Proteomes" id="UP000198806"/>
    </source>
</evidence>
<evidence type="ECO:0000259" key="13">
    <source>
        <dbReference type="PROSITE" id="PS51918"/>
    </source>
</evidence>
<dbReference type="InterPro" id="IPR058240">
    <property type="entry name" value="rSAM_sf"/>
</dbReference>
<keyword evidence="4 10" id="KW-0808">Transferase</keyword>
<evidence type="ECO:0000256" key="1">
    <source>
        <dbReference type="ARBA" id="ARBA00003234"/>
    </source>
</evidence>
<dbReference type="Gene3D" id="3.80.30.20">
    <property type="entry name" value="tm_1862 like domain"/>
    <property type="match status" value="1"/>
</dbReference>
<evidence type="ECO:0000256" key="9">
    <source>
        <dbReference type="ARBA" id="ARBA00051425"/>
    </source>
</evidence>
<organism evidence="14 15">
    <name type="scientific">Anaerocolumna aminovalerica</name>
    <dbReference type="NCBI Taxonomy" id="1527"/>
    <lineage>
        <taxon>Bacteria</taxon>
        <taxon>Bacillati</taxon>
        <taxon>Bacillota</taxon>
        <taxon>Clostridia</taxon>
        <taxon>Lachnospirales</taxon>
        <taxon>Lachnospiraceae</taxon>
        <taxon>Anaerocolumna</taxon>
    </lineage>
</organism>
<keyword evidence="7 10" id="KW-0408">Iron</keyword>
<dbReference type="PROSITE" id="PS51918">
    <property type="entry name" value="RADICAL_SAM"/>
    <property type="match status" value="1"/>
</dbReference>
<comment type="function">
    <text evidence="1">Catalyzes the methylthiolation of N6-(dimethylallyl)adenosine (i(6)A), leading to the formation of 2-methylthio-N6-(dimethylallyl)adenosine (ms(2)i(6)A) at position 37 in tRNAs that read codons beginning with uridine.</text>
</comment>
<dbReference type="PANTHER" id="PTHR43837">
    <property type="entry name" value="RIBOSOMAL PROTEIN S12 METHYLTHIOTRANSFERASE RIMO"/>
    <property type="match status" value="1"/>
</dbReference>
<dbReference type="InterPro" id="IPR023404">
    <property type="entry name" value="rSAM_horseshoe"/>
</dbReference>
<feature type="binding site" evidence="10">
    <location>
        <position position="10"/>
    </location>
    <ligand>
        <name>[4Fe-4S] cluster</name>
        <dbReference type="ChEBI" id="CHEBI:49883"/>
        <label>1</label>
    </ligand>
</feature>
<evidence type="ECO:0000259" key="12">
    <source>
        <dbReference type="PROSITE" id="PS51449"/>
    </source>
</evidence>
<dbReference type="GO" id="GO:0051539">
    <property type="term" value="F:4 iron, 4 sulfur cluster binding"/>
    <property type="evidence" value="ECO:0007669"/>
    <property type="project" value="UniProtKB-UniRule"/>
</dbReference>
<dbReference type="InterPro" id="IPR006638">
    <property type="entry name" value="Elp3/MiaA/NifB-like_rSAM"/>
</dbReference>
<keyword evidence="3 10" id="KW-0963">Cytoplasm</keyword>
<dbReference type="EMBL" id="FOWD01000003">
    <property type="protein sequence ID" value="SFN88491.1"/>
    <property type="molecule type" value="Genomic_DNA"/>
</dbReference>
<dbReference type="GO" id="GO:0035599">
    <property type="term" value="F:aspartic acid methylthiotransferase activity"/>
    <property type="evidence" value="ECO:0007669"/>
    <property type="project" value="TreeGrafter"/>
</dbReference>
<feature type="domain" description="TRAM" evidence="11">
    <location>
        <begin position="373"/>
        <end position="457"/>
    </location>
</feature>
<dbReference type="InterPro" id="IPR012340">
    <property type="entry name" value="NA-bd_OB-fold"/>
</dbReference>
<dbReference type="Pfam" id="PF18693">
    <property type="entry name" value="TRAM_2"/>
    <property type="match status" value="1"/>
</dbReference>
<dbReference type="InterPro" id="IPR005840">
    <property type="entry name" value="Ribosomal_uS12_MeSTrfase_RimO"/>
</dbReference>
<accession>A0A1I5CPC8</accession>
<dbReference type="InterPro" id="IPR013848">
    <property type="entry name" value="Methylthiotransferase_N"/>
</dbReference>
<dbReference type="InterPro" id="IPR020612">
    <property type="entry name" value="Methylthiotransferase_CS"/>
</dbReference>
<dbReference type="Gene3D" id="2.40.50.140">
    <property type="entry name" value="Nucleic acid-binding proteins"/>
    <property type="match status" value="1"/>
</dbReference>
<dbReference type="FunFam" id="3.40.50.12160:FF:000003">
    <property type="entry name" value="CDK5 regulatory subunit-associated protein 1"/>
    <property type="match status" value="1"/>
</dbReference>
<evidence type="ECO:0000256" key="5">
    <source>
        <dbReference type="ARBA" id="ARBA00022691"/>
    </source>
</evidence>
<dbReference type="GO" id="GO:0035597">
    <property type="term" value="F:tRNA-2-methylthio-N(6)-dimethylallyladenosine(37) synthase activity"/>
    <property type="evidence" value="ECO:0007669"/>
    <property type="project" value="UniProtKB-EC"/>
</dbReference>
<feature type="binding site" evidence="10">
    <location>
        <position position="154"/>
    </location>
    <ligand>
        <name>[4Fe-4S] cluster</name>
        <dbReference type="ChEBI" id="CHEBI:49883"/>
        <label>2</label>
        <note>4Fe-4S-S-AdoMet</note>
    </ligand>
</feature>
<dbReference type="SUPFAM" id="SSF102114">
    <property type="entry name" value="Radical SAM enzymes"/>
    <property type="match status" value="1"/>
</dbReference>
<dbReference type="GO" id="GO:0005840">
    <property type="term" value="C:ribosome"/>
    <property type="evidence" value="ECO:0007669"/>
    <property type="project" value="UniProtKB-KW"/>
</dbReference>
<dbReference type="SMART" id="SM00729">
    <property type="entry name" value="Elp3"/>
    <property type="match status" value="1"/>
</dbReference>
<dbReference type="RefSeq" id="WP_091684286.1">
    <property type="nucleotide sequence ID" value="NZ_BAABFM010000006.1"/>
</dbReference>
<dbReference type="SFLD" id="SFLDG01082">
    <property type="entry name" value="B12-binding_domain_containing"/>
    <property type="match status" value="1"/>
</dbReference>
<feature type="binding site" evidence="10">
    <location>
        <position position="46"/>
    </location>
    <ligand>
        <name>[4Fe-4S] cluster</name>
        <dbReference type="ChEBI" id="CHEBI:49883"/>
        <label>1</label>
    </ligand>
</feature>
<dbReference type="InterPro" id="IPR002792">
    <property type="entry name" value="TRAM_dom"/>
</dbReference>
<comment type="function">
    <text evidence="10">Catalyzes the methylthiolation of an aspartic acid residue of ribosomal protein uS12.</text>
</comment>
<comment type="subcellular location">
    <subcellularLocation>
        <location evidence="10">Cytoplasm</location>
    </subcellularLocation>
</comment>
<keyword evidence="8 10" id="KW-0411">Iron-sulfur</keyword>
<gene>
    <name evidence="10" type="primary">rimO</name>
    <name evidence="14" type="ORF">SAMN04489757_103172</name>
</gene>
<feature type="binding site" evidence="10">
    <location>
        <position position="158"/>
    </location>
    <ligand>
        <name>[4Fe-4S] cluster</name>
        <dbReference type="ChEBI" id="CHEBI:49883"/>
        <label>2</label>
        <note>4Fe-4S-S-AdoMet</note>
    </ligand>
</feature>
<dbReference type="InterPro" id="IPR038135">
    <property type="entry name" value="Methylthiotransferase_N_sf"/>
</dbReference>
<dbReference type="EC" id="2.8.4.4" evidence="10"/>
<evidence type="ECO:0000256" key="10">
    <source>
        <dbReference type="HAMAP-Rule" id="MF_01865"/>
    </source>
</evidence>
<evidence type="ECO:0000259" key="11">
    <source>
        <dbReference type="PROSITE" id="PS50926"/>
    </source>
</evidence>
<evidence type="ECO:0000256" key="7">
    <source>
        <dbReference type="ARBA" id="ARBA00023004"/>
    </source>
</evidence>
<protein>
    <recommendedName>
        <fullName evidence="10">Ribosomal protein uS12 methylthiotransferase RimO</fullName>
        <shortName evidence="10">uS12 MTTase</shortName>
        <shortName evidence="10">uS12 methylthiotransferase</shortName>
        <ecNumber evidence="10">2.8.4.4</ecNumber>
    </recommendedName>
    <alternativeName>
        <fullName evidence="10">Ribosomal protein uS12 (aspartate-C(3))-methylthiotransferase</fullName>
    </alternativeName>
    <alternativeName>
        <fullName evidence="10">Ribosome maturation factor RimO</fullName>
    </alternativeName>
</protein>
<reference evidence="14 15" key="1">
    <citation type="submission" date="2016-10" db="EMBL/GenBank/DDBJ databases">
        <authorList>
            <person name="de Groot N.N."/>
        </authorList>
    </citation>
    <scope>NUCLEOTIDE SEQUENCE [LARGE SCALE GENOMIC DNA]</scope>
    <source>
        <strain evidence="14 15">DSM 1283</strain>
    </source>
</reference>
<dbReference type="InterPro" id="IPR007197">
    <property type="entry name" value="rSAM"/>
</dbReference>
<evidence type="ECO:0000313" key="14">
    <source>
        <dbReference type="EMBL" id="SFN88491.1"/>
    </source>
</evidence>
<name>A0A1I5CPC8_9FIRM</name>
<dbReference type="PROSITE" id="PS51449">
    <property type="entry name" value="MTTASE_N"/>
    <property type="match status" value="1"/>
</dbReference>
<dbReference type="Pfam" id="PF04055">
    <property type="entry name" value="Radical_SAM"/>
    <property type="match status" value="1"/>
</dbReference>
<dbReference type="CDD" id="cd01335">
    <property type="entry name" value="Radical_SAM"/>
    <property type="match status" value="1"/>
</dbReference>
<sequence>MNILFISLGCDKNLVDSEVMLGIIRDKGITITNDENQADIIIVNTCCFINDAKEESINTILEMAEYKKTGRLKGLIVTGCMAQRYKEDIQNEIPEVDAIVGTTSYDEIGAIIDSVLEGKKTVAVKDNNSSLQVKTNRVNTTGGYFSYLKIAEGCDKHCTYCIIPKIRGNYRSVPMEILLEEAATLAENGVKELILVAQETTLYGKDLYGEKSLPKLLRELCKIEGIEWIRILYCYPEEITDDLIQVIKEEDKVCSYLDMPIQHASDNILKRMGRRTNKEELVNIIGKLRKEIPDIALRTTLITGFPGETDEEHNELMDFVNDMKFERLGVFTYSKEEETPAAKMKHQIRRHIKKRRQAEIMELQQGIAFAKAKDMISQKLKVMIEGKLPAEEYADKTQLSEEEVMSMGNVYIGRTYKDAPNVDGYIFVPTRAELMSGEFVEVLVTDANGYDLIGELI</sequence>
<dbReference type="NCBIfam" id="TIGR00089">
    <property type="entry name" value="MiaB/RimO family radical SAM methylthiotransferase"/>
    <property type="match status" value="1"/>
</dbReference>
<feature type="domain" description="MTTase N-terminal" evidence="12">
    <location>
        <begin position="1"/>
        <end position="117"/>
    </location>
</feature>
<dbReference type="SFLD" id="SFLDG01061">
    <property type="entry name" value="methylthiotransferase"/>
    <property type="match status" value="1"/>
</dbReference>
<evidence type="ECO:0000256" key="8">
    <source>
        <dbReference type="ARBA" id="ARBA00023014"/>
    </source>
</evidence>
<dbReference type="HAMAP" id="MF_01865">
    <property type="entry name" value="MTTase_RimO"/>
    <property type="match status" value="1"/>
</dbReference>
<keyword evidence="5 10" id="KW-0949">S-adenosyl-L-methionine</keyword>
<feature type="binding site" evidence="10">
    <location>
        <position position="80"/>
    </location>
    <ligand>
        <name>[4Fe-4S] cluster</name>
        <dbReference type="ChEBI" id="CHEBI:49883"/>
        <label>1</label>
    </ligand>
</feature>
<dbReference type="OrthoDB" id="9805215at2"/>
<dbReference type="Gene3D" id="3.40.50.12160">
    <property type="entry name" value="Methylthiotransferase, N-terminal domain"/>
    <property type="match status" value="1"/>
</dbReference>